<dbReference type="PROSITE" id="PS50053">
    <property type="entry name" value="UBIQUITIN_2"/>
    <property type="match status" value="1"/>
</dbReference>
<dbReference type="Pfam" id="PF22562">
    <property type="entry name" value="UBA_7"/>
    <property type="match status" value="1"/>
</dbReference>
<feature type="domain" description="UBA" evidence="2">
    <location>
        <begin position="288"/>
        <end position="328"/>
    </location>
</feature>
<feature type="domain" description="UBA" evidence="2">
    <location>
        <begin position="360"/>
        <end position="400"/>
    </location>
</feature>
<dbReference type="EMBL" id="JANAVB010042020">
    <property type="protein sequence ID" value="KAJ6794811.1"/>
    <property type="molecule type" value="Genomic_DNA"/>
</dbReference>
<protein>
    <submittedName>
        <fullName evidence="4">NEDD8 ultimate buster 1</fullName>
    </submittedName>
</protein>
<organism evidence="4 5">
    <name type="scientific">Iris pallida</name>
    <name type="common">Sweet iris</name>
    <dbReference type="NCBI Taxonomy" id="29817"/>
    <lineage>
        <taxon>Eukaryota</taxon>
        <taxon>Viridiplantae</taxon>
        <taxon>Streptophyta</taxon>
        <taxon>Embryophyta</taxon>
        <taxon>Tracheophyta</taxon>
        <taxon>Spermatophyta</taxon>
        <taxon>Magnoliopsida</taxon>
        <taxon>Liliopsida</taxon>
        <taxon>Asparagales</taxon>
        <taxon>Iridaceae</taxon>
        <taxon>Iridoideae</taxon>
        <taxon>Irideae</taxon>
        <taxon>Iris</taxon>
    </lineage>
</organism>
<keyword evidence="5" id="KW-1185">Reference proteome</keyword>
<feature type="compositionally biased region" description="Acidic residues" evidence="1">
    <location>
        <begin position="478"/>
        <end position="489"/>
    </location>
</feature>
<accession>A0AAX6DST0</accession>
<dbReference type="PANTHER" id="PTHR12948:SF3">
    <property type="entry name" value="NEDD8 ULTIMATE BUSTER 1"/>
    <property type="match status" value="1"/>
</dbReference>
<evidence type="ECO:0000259" key="3">
    <source>
        <dbReference type="PROSITE" id="PS50053"/>
    </source>
</evidence>
<dbReference type="Proteomes" id="UP001140949">
    <property type="component" value="Unassembled WGS sequence"/>
</dbReference>
<sequence length="548" mass="60107">MALSRLRIGGAWNGVLELDFGTFTVGMLREEVHRRSGAGPDRAISMICGGKLLKDADGAETLSRLGIRSNSKVLVTAVAADRGLAFDREAAAEADRSGRLARLRAAAAALAERHADGSLPVEDFNLELEDQSGQKVTLGSEADKKGVMTGLMLHASGKSLIEKEKYKDALEVLIMGEEAFALCDPKFIEMVDNVPMLQLDIVWCYFMLRDISCLSVAGERLTKARKGFERAHGKDSTRFRILQAGRHAELAIYLRLELLEGVVAYHSGKYEESRKALSSAQSKYVQLQVPDEALSLLMNMGYKEKSAKRALRMSGQDIQNAVDFLVEERAKKTRRYEENIQRQQEILEQKRYGMTPQKKAVDIQRLNELVSIGFERDLAAEALRLNENDTQLALDLLTDPDKNSALQHQISSRKAQRFSADVEELVSMGHDRAAVMDALRTLTKEEALRQLGQPLPRDDSPPPVGAATEGTSAAAATTDDEDAAADDDATAAAAAAAASPENDRDEEMENEIAKELPQDAMTDYDIEVSKEGDALAEYLSMLDSTGNV</sequence>
<feature type="domain" description="Ubiquitin-like" evidence="3">
    <location>
        <begin position="24"/>
        <end position="75"/>
    </location>
</feature>
<dbReference type="AlphaFoldDB" id="A0AAX6DST0"/>
<dbReference type="SMART" id="SM00165">
    <property type="entry name" value="UBA"/>
    <property type="match status" value="2"/>
</dbReference>
<dbReference type="InterPro" id="IPR015940">
    <property type="entry name" value="UBA"/>
</dbReference>
<dbReference type="PROSITE" id="PS50030">
    <property type="entry name" value="UBA"/>
    <property type="match status" value="2"/>
</dbReference>
<dbReference type="InterPro" id="IPR009060">
    <property type="entry name" value="UBA-like_sf"/>
</dbReference>
<evidence type="ECO:0000256" key="1">
    <source>
        <dbReference type="SAM" id="MobiDB-lite"/>
    </source>
</evidence>
<dbReference type="GO" id="GO:0031593">
    <property type="term" value="F:polyubiquitin modification-dependent protein binding"/>
    <property type="evidence" value="ECO:0007669"/>
    <property type="project" value="UniProtKB-ARBA"/>
</dbReference>
<reference evidence="4" key="2">
    <citation type="submission" date="2023-04" db="EMBL/GenBank/DDBJ databases">
        <authorList>
            <person name="Bruccoleri R.E."/>
            <person name="Oakeley E.J."/>
            <person name="Faust A.-M."/>
            <person name="Dessus-Babus S."/>
            <person name="Altorfer M."/>
            <person name="Burckhardt D."/>
            <person name="Oertli M."/>
            <person name="Naumann U."/>
            <person name="Petersen F."/>
            <person name="Wong J."/>
        </authorList>
    </citation>
    <scope>NUCLEOTIDE SEQUENCE</scope>
    <source>
        <strain evidence="4">GSM-AAB239-AS_SAM_17_03QT</strain>
        <tissue evidence="4">Leaf</tissue>
    </source>
</reference>
<evidence type="ECO:0000313" key="4">
    <source>
        <dbReference type="EMBL" id="KAJ6794811.1"/>
    </source>
</evidence>
<comment type="caution">
    <text evidence="4">The sequence shown here is derived from an EMBL/GenBank/DDBJ whole genome shotgun (WGS) entry which is preliminary data.</text>
</comment>
<dbReference type="Gene3D" id="1.10.8.10">
    <property type="entry name" value="DNA helicase RuvA subunit, C-terminal domain"/>
    <property type="match status" value="2"/>
</dbReference>
<feature type="compositionally biased region" description="Low complexity" evidence="1">
    <location>
        <begin position="490"/>
        <end position="499"/>
    </location>
</feature>
<dbReference type="PANTHER" id="PTHR12948">
    <property type="entry name" value="NEDD8 ULTIMATE BUSTER-1 BS4 PROTEIN"/>
    <property type="match status" value="1"/>
</dbReference>
<dbReference type="GO" id="GO:2000058">
    <property type="term" value="P:regulation of ubiquitin-dependent protein catabolic process"/>
    <property type="evidence" value="ECO:0007669"/>
    <property type="project" value="TreeGrafter"/>
</dbReference>
<evidence type="ECO:0000313" key="5">
    <source>
        <dbReference type="Proteomes" id="UP001140949"/>
    </source>
</evidence>
<name>A0AAX6DST0_IRIPA</name>
<proteinExistence type="predicted"/>
<dbReference type="InterPro" id="IPR000626">
    <property type="entry name" value="Ubiquitin-like_dom"/>
</dbReference>
<gene>
    <name evidence="4" type="ORF">M6B38_227885</name>
</gene>
<dbReference type="SUPFAM" id="SSF46934">
    <property type="entry name" value="UBA-like"/>
    <property type="match status" value="2"/>
</dbReference>
<evidence type="ECO:0000259" key="2">
    <source>
        <dbReference type="PROSITE" id="PS50030"/>
    </source>
</evidence>
<feature type="compositionally biased region" description="Low complexity" evidence="1">
    <location>
        <begin position="465"/>
        <end position="477"/>
    </location>
</feature>
<feature type="region of interest" description="Disordered" evidence="1">
    <location>
        <begin position="449"/>
        <end position="524"/>
    </location>
</feature>
<dbReference type="InterPro" id="IPR039749">
    <property type="entry name" value="NUB1"/>
</dbReference>
<reference evidence="4" key="1">
    <citation type="journal article" date="2023" name="GigaByte">
        <title>Genome assembly of the bearded iris, Iris pallida Lam.</title>
        <authorList>
            <person name="Bruccoleri R.E."/>
            <person name="Oakeley E.J."/>
            <person name="Faust A.M.E."/>
            <person name="Altorfer M."/>
            <person name="Dessus-Babus S."/>
            <person name="Burckhardt D."/>
            <person name="Oertli M."/>
            <person name="Naumann U."/>
            <person name="Petersen F."/>
            <person name="Wong J."/>
        </authorList>
    </citation>
    <scope>NUCLEOTIDE SEQUENCE</scope>
    <source>
        <strain evidence="4">GSM-AAB239-AS_SAM_17_03QT</strain>
    </source>
</reference>